<dbReference type="RefSeq" id="WP_012003595.1">
    <property type="nucleotide sequence ID" value="NC_009828.1"/>
</dbReference>
<dbReference type="EC" id="3.5.2.6" evidence="5"/>
<keyword evidence="7" id="KW-0732">Signal</keyword>
<evidence type="ECO:0000313" key="13">
    <source>
        <dbReference type="EMBL" id="ABV34119.1"/>
    </source>
</evidence>
<comment type="catalytic activity">
    <reaction evidence="1">
        <text>a beta-lactam + H2O = a substituted beta-amino acid</text>
        <dbReference type="Rhea" id="RHEA:20401"/>
        <dbReference type="ChEBI" id="CHEBI:15377"/>
        <dbReference type="ChEBI" id="CHEBI:35627"/>
        <dbReference type="ChEBI" id="CHEBI:140347"/>
        <dbReference type="EC" id="3.5.2.6"/>
    </reaction>
</comment>
<dbReference type="PANTHER" id="PTHR42951:SF14">
    <property type="entry name" value="METALLO-BETA-LACTAMASE SUPERFAMILY PROTEIN"/>
    <property type="match status" value="1"/>
</dbReference>
<dbReference type="PANTHER" id="PTHR42951">
    <property type="entry name" value="METALLO-BETA-LACTAMASE DOMAIN-CONTAINING"/>
    <property type="match status" value="1"/>
</dbReference>
<dbReference type="Pfam" id="PF00753">
    <property type="entry name" value="Lactamase_B"/>
    <property type="match status" value="1"/>
</dbReference>
<keyword evidence="9" id="KW-0378">Hydrolase</keyword>
<dbReference type="SUPFAM" id="SSF56281">
    <property type="entry name" value="Metallo-hydrolase/oxidoreductase"/>
    <property type="match status" value="1"/>
</dbReference>
<comment type="cofactor">
    <cofactor evidence="2">
        <name>Zn(2+)</name>
        <dbReference type="ChEBI" id="CHEBI:29105"/>
    </cofactor>
</comment>
<dbReference type="InterPro" id="IPR001018">
    <property type="entry name" value="Beta-lactamase_class-B_CS"/>
</dbReference>
<dbReference type="GO" id="GO:0042597">
    <property type="term" value="C:periplasmic space"/>
    <property type="evidence" value="ECO:0007669"/>
    <property type="project" value="UniProtKB-SubCell"/>
</dbReference>
<dbReference type="AlphaFoldDB" id="A8F7I5"/>
<comment type="similarity">
    <text evidence="4">Belongs to the metallo-beta-lactamase superfamily. Class-B beta-lactamase family.</text>
</comment>
<keyword evidence="14" id="KW-1185">Reference proteome</keyword>
<evidence type="ECO:0000256" key="8">
    <source>
        <dbReference type="ARBA" id="ARBA00022764"/>
    </source>
</evidence>
<proteinExistence type="inferred from homology"/>
<evidence type="ECO:0000256" key="1">
    <source>
        <dbReference type="ARBA" id="ARBA00001526"/>
    </source>
</evidence>
<dbReference type="EMBL" id="CP000812">
    <property type="protein sequence ID" value="ABV34119.1"/>
    <property type="molecule type" value="Genomic_DNA"/>
</dbReference>
<evidence type="ECO:0000256" key="6">
    <source>
        <dbReference type="ARBA" id="ARBA00022723"/>
    </source>
</evidence>
<evidence type="ECO:0000256" key="3">
    <source>
        <dbReference type="ARBA" id="ARBA00004418"/>
    </source>
</evidence>
<dbReference type="PROSITE" id="PS00743">
    <property type="entry name" value="BETA_LACTAMASE_B_1"/>
    <property type="match status" value="1"/>
</dbReference>
<dbReference type="STRING" id="416591.Tlet_1564"/>
<accession>A8F7I5</accession>
<evidence type="ECO:0000256" key="10">
    <source>
        <dbReference type="ARBA" id="ARBA00022833"/>
    </source>
</evidence>
<keyword evidence="11" id="KW-0046">Antibiotic resistance</keyword>
<evidence type="ECO:0000256" key="11">
    <source>
        <dbReference type="ARBA" id="ARBA00023251"/>
    </source>
</evidence>
<evidence type="ECO:0000256" key="5">
    <source>
        <dbReference type="ARBA" id="ARBA00012865"/>
    </source>
</evidence>
<dbReference type="GO" id="GO:0046677">
    <property type="term" value="P:response to antibiotic"/>
    <property type="evidence" value="ECO:0007669"/>
    <property type="project" value="UniProtKB-KW"/>
</dbReference>
<dbReference type="eggNOG" id="COG0491">
    <property type="taxonomic scope" value="Bacteria"/>
</dbReference>
<gene>
    <name evidence="13" type="ordered locus">Tlet_1564</name>
</gene>
<evidence type="ECO:0000256" key="4">
    <source>
        <dbReference type="ARBA" id="ARBA00005250"/>
    </source>
</evidence>
<dbReference type="HOGENOM" id="CLU_061754_1_0_0"/>
<organism evidence="13 14">
    <name type="scientific">Pseudothermotoga lettingae (strain ATCC BAA-301 / DSM 14385 / NBRC 107922 / TMO)</name>
    <name type="common">Thermotoga lettingae</name>
    <dbReference type="NCBI Taxonomy" id="416591"/>
    <lineage>
        <taxon>Bacteria</taxon>
        <taxon>Thermotogati</taxon>
        <taxon>Thermotogota</taxon>
        <taxon>Thermotogae</taxon>
        <taxon>Thermotogales</taxon>
        <taxon>Thermotogaceae</taxon>
        <taxon>Pseudothermotoga</taxon>
    </lineage>
</organism>
<dbReference type="OrthoDB" id="11380at2"/>
<keyword evidence="10" id="KW-0862">Zinc</keyword>
<dbReference type="InterPro" id="IPR001279">
    <property type="entry name" value="Metallo-B-lactamas"/>
</dbReference>
<evidence type="ECO:0000256" key="2">
    <source>
        <dbReference type="ARBA" id="ARBA00001947"/>
    </source>
</evidence>
<evidence type="ECO:0000256" key="9">
    <source>
        <dbReference type="ARBA" id="ARBA00022801"/>
    </source>
</evidence>
<dbReference type="Gene3D" id="3.60.15.10">
    <property type="entry name" value="Ribonuclease Z/Hydroxyacylglutathione hydrolase-like"/>
    <property type="match status" value="1"/>
</dbReference>
<evidence type="ECO:0000256" key="7">
    <source>
        <dbReference type="ARBA" id="ARBA00022729"/>
    </source>
</evidence>
<dbReference type="Proteomes" id="UP000002016">
    <property type="component" value="Chromosome"/>
</dbReference>
<dbReference type="KEGG" id="tle:Tlet_1564"/>
<dbReference type="GO" id="GO:0008270">
    <property type="term" value="F:zinc ion binding"/>
    <property type="evidence" value="ECO:0007669"/>
    <property type="project" value="InterPro"/>
</dbReference>
<keyword evidence="6" id="KW-0479">Metal-binding</keyword>
<evidence type="ECO:0000313" key="14">
    <source>
        <dbReference type="Proteomes" id="UP000002016"/>
    </source>
</evidence>
<feature type="domain" description="Metallo-beta-lactamase" evidence="12">
    <location>
        <begin position="16"/>
        <end position="206"/>
    </location>
</feature>
<comment type="subcellular location">
    <subcellularLocation>
        <location evidence="3">Periplasm</location>
    </subcellularLocation>
</comment>
<keyword evidence="8" id="KW-0574">Periplasm</keyword>
<evidence type="ECO:0000259" key="12">
    <source>
        <dbReference type="SMART" id="SM00849"/>
    </source>
</evidence>
<name>A8F7I5_PSELT</name>
<reference evidence="13 14" key="1">
    <citation type="submission" date="2007-08" db="EMBL/GenBank/DDBJ databases">
        <title>Complete sequence of Thermotoga lettingae TMO.</title>
        <authorList>
            <consortium name="US DOE Joint Genome Institute"/>
            <person name="Copeland A."/>
            <person name="Lucas S."/>
            <person name="Lapidus A."/>
            <person name="Barry K."/>
            <person name="Glavina del Rio T."/>
            <person name="Dalin E."/>
            <person name="Tice H."/>
            <person name="Pitluck S."/>
            <person name="Foster B."/>
            <person name="Bruce D."/>
            <person name="Schmutz J."/>
            <person name="Larimer F."/>
            <person name="Land M."/>
            <person name="Hauser L."/>
            <person name="Kyrpides N."/>
            <person name="Mikhailova N."/>
            <person name="Nelson K."/>
            <person name="Gogarten J.P."/>
            <person name="Noll K."/>
            <person name="Richardson P."/>
        </authorList>
    </citation>
    <scope>NUCLEOTIDE SEQUENCE [LARGE SCALE GENOMIC DNA]</scope>
    <source>
        <strain evidence="14">ATCC BAA-301 / DSM 14385 / NBRC 107922 / TMO</strain>
    </source>
</reference>
<protein>
    <recommendedName>
        <fullName evidence="5">beta-lactamase</fullName>
        <ecNumber evidence="5">3.5.2.6</ecNumber>
    </recommendedName>
</protein>
<dbReference type="CDD" id="cd07743">
    <property type="entry name" value="metallo-hydrolase-like_MBL-fold"/>
    <property type="match status" value="1"/>
</dbReference>
<reference evidence="13 14" key="2">
    <citation type="journal article" date="2009" name="Proc. Natl. Acad. Sci. U.S.A.">
        <title>On the chimeric nature, thermophilic origin, and phylogenetic placement of the Thermotogales.</title>
        <authorList>
            <person name="Zhaxybayeva O."/>
            <person name="Swithers K.S."/>
            <person name="Lapierre P."/>
            <person name="Fournier G.P."/>
            <person name="Bickhart D.M."/>
            <person name="DeBoy R.T."/>
            <person name="Nelson K.E."/>
            <person name="Nesbo C.L."/>
            <person name="Doolittle W.F."/>
            <person name="Gogarten J.P."/>
            <person name="Noll K.M."/>
        </authorList>
    </citation>
    <scope>NUCLEOTIDE SEQUENCE [LARGE SCALE GENOMIC DNA]</scope>
    <source>
        <strain evidence="14">ATCC BAA-301 / DSM 14385 / NBRC 107922 / TMO</strain>
    </source>
</reference>
<dbReference type="SMART" id="SM00849">
    <property type="entry name" value="Lactamase_B"/>
    <property type="match status" value="1"/>
</dbReference>
<dbReference type="GO" id="GO:0008800">
    <property type="term" value="F:beta-lactamase activity"/>
    <property type="evidence" value="ECO:0007669"/>
    <property type="project" value="UniProtKB-EC"/>
</dbReference>
<sequence>MELRQLGEKVYYIQNPANVGVIRDRKTAILIDSGLDDDTARKILKILERENLYPKAIINTHSHADHCGGNAHLKEKTGSKIYAPEIESAIIENPLLEPLYLFSGANPIINLKNKFLMARSSKVDYVIRDGKKLGFDEIELDIVNLPGHSPNQIGIVIDNILFCADSVFSKDMLRRHRPPFYIDIDAQKKTLNFLKDSRYKLYVPGHADPLENITELVDMTLEIINDVEEYLIRTTREKKTTEQILKDLCSNYRIKIKDVQHYYLMKTVVMAYLSSLNNRKILDLTIEDNMLHWRRI</sequence>
<dbReference type="InterPro" id="IPR036866">
    <property type="entry name" value="RibonucZ/Hydroxyglut_hydro"/>
</dbReference>
<dbReference type="GO" id="GO:0017001">
    <property type="term" value="P:antibiotic catabolic process"/>
    <property type="evidence" value="ECO:0007669"/>
    <property type="project" value="InterPro"/>
</dbReference>
<dbReference type="InterPro" id="IPR050855">
    <property type="entry name" value="NDM-1-like"/>
</dbReference>